<keyword evidence="8" id="KW-0256">Endoplasmic reticulum</keyword>
<evidence type="ECO:0000256" key="9">
    <source>
        <dbReference type="ARBA" id="ARBA00022848"/>
    </source>
</evidence>
<dbReference type="GeneID" id="108569479"/>
<keyword evidence="7" id="KW-0479">Metal-binding</keyword>
<keyword evidence="12" id="KW-0503">Monooxygenase</keyword>
<keyword evidence="14" id="KW-0812">Transmembrane</keyword>
<evidence type="ECO:0000256" key="6">
    <source>
        <dbReference type="ARBA" id="ARBA00022617"/>
    </source>
</evidence>
<accession>A0ABM1NI85</accession>
<keyword evidence="9" id="KW-0492">Microsome</keyword>
<evidence type="ECO:0000256" key="4">
    <source>
        <dbReference type="ARBA" id="ARBA00004406"/>
    </source>
</evidence>
<comment type="function">
    <text evidence="2">May be involved in the metabolism of insect hormones and in the breakdown of synthetic insecticides.</text>
</comment>
<dbReference type="PROSITE" id="PS00086">
    <property type="entry name" value="CYTOCHROME_P450"/>
    <property type="match status" value="2"/>
</dbReference>
<dbReference type="RefSeq" id="XP_017786535.1">
    <property type="nucleotide sequence ID" value="XM_017931046.1"/>
</dbReference>
<dbReference type="Proteomes" id="UP000695000">
    <property type="component" value="Unplaced"/>
</dbReference>
<dbReference type="InterPro" id="IPR017972">
    <property type="entry name" value="Cyt_P450_CS"/>
</dbReference>
<feature type="transmembrane region" description="Helical" evidence="14">
    <location>
        <begin position="498"/>
        <end position="516"/>
    </location>
</feature>
<organism evidence="15 16">
    <name type="scientific">Nicrophorus vespilloides</name>
    <name type="common">Boreal carrion beetle</name>
    <dbReference type="NCBI Taxonomy" id="110193"/>
    <lineage>
        <taxon>Eukaryota</taxon>
        <taxon>Metazoa</taxon>
        <taxon>Ecdysozoa</taxon>
        <taxon>Arthropoda</taxon>
        <taxon>Hexapoda</taxon>
        <taxon>Insecta</taxon>
        <taxon>Pterygota</taxon>
        <taxon>Neoptera</taxon>
        <taxon>Endopterygota</taxon>
        <taxon>Coleoptera</taxon>
        <taxon>Polyphaga</taxon>
        <taxon>Staphyliniformia</taxon>
        <taxon>Silphidae</taxon>
        <taxon>Nicrophorinae</taxon>
        <taxon>Nicrophorus</taxon>
    </lineage>
</organism>
<dbReference type="PANTHER" id="PTHR24292:SF84">
    <property type="entry name" value="CYTOCHROME P450 28A5-RELATED"/>
    <property type="match status" value="1"/>
</dbReference>
<evidence type="ECO:0000256" key="5">
    <source>
        <dbReference type="ARBA" id="ARBA00010617"/>
    </source>
</evidence>
<dbReference type="PRINTS" id="PR00463">
    <property type="entry name" value="EP450I"/>
</dbReference>
<evidence type="ECO:0000256" key="8">
    <source>
        <dbReference type="ARBA" id="ARBA00022824"/>
    </source>
</evidence>
<dbReference type="Pfam" id="PF00067">
    <property type="entry name" value="p450"/>
    <property type="match status" value="2"/>
</dbReference>
<evidence type="ECO:0000256" key="7">
    <source>
        <dbReference type="ARBA" id="ARBA00022723"/>
    </source>
</evidence>
<dbReference type="Gene3D" id="1.10.630.10">
    <property type="entry name" value="Cytochrome P450"/>
    <property type="match status" value="2"/>
</dbReference>
<comment type="similarity">
    <text evidence="5">Belongs to the cytochrome P450 family.</text>
</comment>
<evidence type="ECO:0000256" key="1">
    <source>
        <dbReference type="ARBA" id="ARBA00001971"/>
    </source>
</evidence>
<dbReference type="InterPro" id="IPR002401">
    <property type="entry name" value="Cyt_P450_E_grp-I"/>
</dbReference>
<gene>
    <name evidence="16" type="primary">LOC108569479</name>
</gene>
<evidence type="ECO:0000256" key="10">
    <source>
        <dbReference type="ARBA" id="ARBA00023002"/>
    </source>
</evidence>
<protein>
    <submittedName>
        <fullName evidence="16">Uncharacterized protein LOC108569479</fullName>
    </submittedName>
</protein>
<evidence type="ECO:0000256" key="2">
    <source>
        <dbReference type="ARBA" id="ARBA00003690"/>
    </source>
</evidence>
<dbReference type="CDD" id="cd11056">
    <property type="entry name" value="CYP6-like"/>
    <property type="match status" value="2"/>
</dbReference>
<evidence type="ECO:0000313" key="15">
    <source>
        <dbReference type="Proteomes" id="UP000695000"/>
    </source>
</evidence>
<dbReference type="SUPFAM" id="SSF48264">
    <property type="entry name" value="Cytochrome P450"/>
    <property type="match status" value="2"/>
</dbReference>
<reference evidence="16" key="1">
    <citation type="submission" date="2025-08" db="UniProtKB">
        <authorList>
            <consortium name="RefSeq"/>
        </authorList>
    </citation>
    <scope>IDENTIFICATION</scope>
    <source>
        <tissue evidence="16">Whole Larva</tissue>
    </source>
</reference>
<sequence>MWIFLSSAAGLLCILYVLLKWRNNYWRERGVPCPQPSLFVGNIGASLTSKLNVGEIYNNIYKKYEDCKYVGLFLFINPALLIRDPEIIKDIMIKDFNHFGKNDFEVDVNHDPIMGRNPFVLSGEKWKAFRNMWTPNFTSGKLKQIFQFVKIQSGIMNDYIENHQKCVDLKDLMKRFTIGNVASCAFGLEANSFEEEESEFVKVSRQIGDISSFVEIKVLLRNIFPVLMNVLTVRFFSKYAEEYLIRIVKETLNYRKENKVVRNDFLDTMAEQKVKCTDYKFEDIDIVAQSAGFFGDGVESSSVAMSFALYEIAKNPEVQSKLTQEIRDHGEISYESVNEMKYLDCVLNESMRMHWVGFFLTKKCTKDYRLPPTKDGAPSIMIQKDTSIILPMDAIHKDAKYFPNPEIFDPERFTNENKANITKCSFMPFGDGPRICLGMKFGLMQIKVGIAAILSKYTVSINEKTSNPLVLEKNTVLRTPIGGIWMDFSQLRSNLIDMWISLVSFATLLGIFYVLLKKKYNYWKERGVPHEEPTLLIGNLAPTLTTNKHIGEIYNDIYKKYEGFRYVGLYNFMHPAILVRDPELIKDIMVKDFHHFGKTNFEVNVKVDPILGRNPFVLSGERWKVARGQWTPNFTVGKTKQIFPFLMDQGEKLKTYLDDHLDCVEARDFLKRFTLGNVASCAFGLDARSFDEEDSEFVKISRETGDVSGFSMVKSIILTIFPILSNVTSIRFLTKNAEKYFMNIVKETLKYRRENNVVRNDFLDSMAELKVKCTAYKFEDIDIVAQSAGFFADGVESSSLVMTFILYEIATNPEIQRKLQEKIQQLEGDFSYESINAFEYLDWIINESMRMHVAFSFFGRRCTEDYDLPPAKEGAGSVRITKGMTFVIPMGAIQMDEQYFPDPQVFNPERFSNENKANIKKSTFMPFGDGPRMCLGMRFALLQIKVGLVAIFSKYTISLNEKTITPLQFKKNGIILAPLGGIWLDFKKNNN</sequence>
<keyword evidence="14" id="KW-1133">Transmembrane helix</keyword>
<evidence type="ECO:0000256" key="14">
    <source>
        <dbReference type="SAM" id="Phobius"/>
    </source>
</evidence>
<dbReference type="InterPro" id="IPR050476">
    <property type="entry name" value="Insect_CytP450_Detox"/>
</dbReference>
<evidence type="ECO:0000256" key="12">
    <source>
        <dbReference type="ARBA" id="ARBA00023033"/>
    </source>
</evidence>
<keyword evidence="11" id="KW-0408">Iron</keyword>
<evidence type="ECO:0000256" key="11">
    <source>
        <dbReference type="ARBA" id="ARBA00023004"/>
    </source>
</evidence>
<comment type="cofactor">
    <cofactor evidence="1">
        <name>heme</name>
        <dbReference type="ChEBI" id="CHEBI:30413"/>
    </cofactor>
</comment>
<evidence type="ECO:0000256" key="3">
    <source>
        <dbReference type="ARBA" id="ARBA00004174"/>
    </source>
</evidence>
<keyword evidence="10" id="KW-0560">Oxidoreductase</keyword>
<keyword evidence="6" id="KW-0349">Heme</keyword>
<proteinExistence type="inferred from homology"/>
<dbReference type="InterPro" id="IPR001128">
    <property type="entry name" value="Cyt_P450"/>
</dbReference>
<evidence type="ECO:0000313" key="16">
    <source>
        <dbReference type="RefSeq" id="XP_017786535.1"/>
    </source>
</evidence>
<comment type="subcellular location">
    <subcellularLocation>
        <location evidence="4">Endoplasmic reticulum membrane</location>
        <topology evidence="4">Peripheral membrane protein</topology>
    </subcellularLocation>
    <subcellularLocation>
        <location evidence="3">Microsome membrane</location>
        <topology evidence="3">Peripheral membrane protein</topology>
    </subcellularLocation>
</comment>
<evidence type="ECO:0000256" key="13">
    <source>
        <dbReference type="ARBA" id="ARBA00023136"/>
    </source>
</evidence>
<keyword evidence="15" id="KW-1185">Reference proteome</keyword>
<keyword evidence="13 14" id="KW-0472">Membrane</keyword>
<dbReference type="InterPro" id="IPR036396">
    <property type="entry name" value="Cyt_P450_sf"/>
</dbReference>
<dbReference type="PRINTS" id="PR00385">
    <property type="entry name" value="P450"/>
</dbReference>
<name>A0ABM1NI85_NICVS</name>
<dbReference type="PANTHER" id="PTHR24292">
    <property type="entry name" value="CYTOCHROME P450"/>
    <property type="match status" value="1"/>
</dbReference>